<dbReference type="Pfam" id="PF25917">
    <property type="entry name" value="BSH_RND"/>
    <property type="match status" value="1"/>
</dbReference>
<proteinExistence type="inferred from homology"/>
<dbReference type="InterPro" id="IPR006143">
    <property type="entry name" value="RND_pump_MFP"/>
</dbReference>
<accession>A0AB39XS78</accession>
<dbReference type="EMBL" id="CP165734">
    <property type="protein sequence ID" value="XDV60329.1"/>
    <property type="molecule type" value="Genomic_DNA"/>
</dbReference>
<evidence type="ECO:0000259" key="4">
    <source>
        <dbReference type="Pfam" id="PF25954"/>
    </source>
</evidence>
<dbReference type="GO" id="GO:0015562">
    <property type="term" value="F:efflux transmembrane transporter activity"/>
    <property type="evidence" value="ECO:0007669"/>
    <property type="project" value="TreeGrafter"/>
</dbReference>
<dbReference type="InterPro" id="IPR058625">
    <property type="entry name" value="MdtA-like_BSH"/>
</dbReference>
<dbReference type="PANTHER" id="PTHR30469:SF11">
    <property type="entry name" value="BLL4320 PROTEIN"/>
    <property type="match status" value="1"/>
</dbReference>
<dbReference type="AlphaFoldDB" id="A0AB39XS78"/>
<evidence type="ECO:0000313" key="5">
    <source>
        <dbReference type="EMBL" id="XDV60329.1"/>
    </source>
</evidence>
<name>A0AB39XS78_9BRAD</name>
<feature type="domain" description="CusB-like beta-barrel" evidence="4">
    <location>
        <begin position="194"/>
        <end position="266"/>
    </location>
</feature>
<dbReference type="InterPro" id="IPR058624">
    <property type="entry name" value="MdtA-like_HH"/>
</dbReference>
<sequence length="369" mass="39656">MLVLVGAAFAAVVGFQAFKARMIQKAIAGLRDPPQTVSTITAATQAWQKRLDAVGSVRAERGADLSAQVAGIVKAIRFQSGAKVEKGALLVELEAADDIAHLESLKATEALAQLNYDRDSHLLKSDAVSRQTADTDFATLKSAEAQVAQQQALVGYKSIKAPFSGRLGIRQVDLGQYIAPGTPIVTLQQLDPIFVDFYLPQQALAQIKVGQDVRAGIDTYPDVQFTGKILAINSLVNTASRNVEVRAIFANPDEKLLPGMFATVEIDVGAPQHYVTLPNTAIYYNSYGDIVYVATKGQDTGEGNRQYVARQVFVKTGQTRGDQVAVLDGVEPGDVIVTAGQNKLHNGSRIKIDNKVPVPFNPNPQVSEE</sequence>
<dbReference type="FunFam" id="2.40.30.170:FF:000010">
    <property type="entry name" value="Efflux RND transporter periplasmic adaptor subunit"/>
    <property type="match status" value="1"/>
</dbReference>
<dbReference type="PANTHER" id="PTHR30469">
    <property type="entry name" value="MULTIDRUG RESISTANCE PROTEIN MDTA"/>
    <property type="match status" value="1"/>
</dbReference>
<dbReference type="Pfam" id="PF25876">
    <property type="entry name" value="HH_MFP_RND"/>
    <property type="match status" value="1"/>
</dbReference>
<gene>
    <name evidence="5" type="ORF">AB8Z38_13860</name>
</gene>
<dbReference type="Pfam" id="PF25954">
    <property type="entry name" value="Beta-barrel_RND_2"/>
    <property type="match status" value="1"/>
</dbReference>
<evidence type="ECO:0000259" key="2">
    <source>
        <dbReference type="Pfam" id="PF25876"/>
    </source>
</evidence>
<feature type="domain" description="Multidrug resistance protein MdtA-like barrel-sandwich hybrid" evidence="3">
    <location>
        <begin position="63"/>
        <end position="183"/>
    </location>
</feature>
<comment type="similarity">
    <text evidence="1">Belongs to the membrane fusion protein (MFP) (TC 8.A.1) family.</text>
</comment>
<reference evidence="5" key="1">
    <citation type="submission" date="2024-08" db="EMBL/GenBank/DDBJ databases">
        <authorList>
            <person name="Chaddad Z."/>
            <person name="Lamrabet M."/>
            <person name="Bouhnik O."/>
            <person name="Alami S."/>
            <person name="Wipf D."/>
            <person name="Courty P.E."/>
            <person name="Missbah El Idrissi M."/>
        </authorList>
    </citation>
    <scope>NUCLEOTIDE SEQUENCE</scope>
    <source>
        <strain evidence="5">LLZ17</strain>
    </source>
</reference>
<protein>
    <submittedName>
        <fullName evidence="5">Efflux RND transporter periplasmic adaptor subunit</fullName>
    </submittedName>
</protein>
<evidence type="ECO:0000256" key="1">
    <source>
        <dbReference type="ARBA" id="ARBA00009477"/>
    </source>
</evidence>
<dbReference type="Gene3D" id="2.40.420.20">
    <property type="match status" value="1"/>
</dbReference>
<dbReference type="NCBIfam" id="TIGR01730">
    <property type="entry name" value="RND_mfp"/>
    <property type="match status" value="1"/>
</dbReference>
<dbReference type="Gene3D" id="1.10.287.470">
    <property type="entry name" value="Helix hairpin bin"/>
    <property type="match status" value="1"/>
</dbReference>
<evidence type="ECO:0000259" key="3">
    <source>
        <dbReference type="Pfam" id="PF25917"/>
    </source>
</evidence>
<dbReference type="GO" id="GO:1990281">
    <property type="term" value="C:efflux pump complex"/>
    <property type="evidence" value="ECO:0007669"/>
    <property type="project" value="TreeGrafter"/>
</dbReference>
<feature type="domain" description="Multidrug resistance protein MdtA-like alpha-helical hairpin" evidence="2">
    <location>
        <begin position="100"/>
        <end position="154"/>
    </location>
</feature>
<dbReference type="InterPro" id="IPR058792">
    <property type="entry name" value="Beta-barrel_RND_2"/>
</dbReference>
<dbReference type="Gene3D" id="2.40.30.170">
    <property type="match status" value="1"/>
</dbReference>
<dbReference type="RefSeq" id="WP_338014087.1">
    <property type="nucleotide sequence ID" value="NZ_CP165734.1"/>
</dbReference>
<organism evidence="5">
    <name type="scientific">Bradyrhizobium sp. LLZ17</name>
    <dbReference type="NCBI Taxonomy" id="3239388"/>
    <lineage>
        <taxon>Bacteria</taxon>
        <taxon>Pseudomonadati</taxon>
        <taxon>Pseudomonadota</taxon>
        <taxon>Alphaproteobacteria</taxon>
        <taxon>Hyphomicrobiales</taxon>
        <taxon>Nitrobacteraceae</taxon>
        <taxon>Bradyrhizobium</taxon>
    </lineage>
</organism>
<dbReference type="SUPFAM" id="SSF111369">
    <property type="entry name" value="HlyD-like secretion proteins"/>
    <property type="match status" value="1"/>
</dbReference>
<dbReference type="Gene3D" id="2.40.50.100">
    <property type="match status" value="1"/>
</dbReference>